<reference evidence="10 11" key="1">
    <citation type="submission" date="2018-01" db="EMBL/GenBank/DDBJ databases">
        <title>Metagenomic assembled genomes from two thermal pools in the Uzon Caldera, Kamchatka, Russia.</title>
        <authorList>
            <person name="Wilkins L."/>
            <person name="Ettinger C."/>
        </authorList>
    </citation>
    <scope>NUCLEOTIDE SEQUENCE [LARGE SCALE GENOMIC DNA]</scope>
    <source>
        <strain evidence="10">ZAV-02</strain>
    </source>
</reference>
<dbReference type="Gene3D" id="3.30.70.1450">
    <property type="entry name" value="Regulator of K+ conductance, C-terminal domain"/>
    <property type="match status" value="2"/>
</dbReference>
<dbReference type="Pfam" id="PF06826">
    <property type="entry name" value="Asp-Al_Ex"/>
    <property type="match status" value="2"/>
</dbReference>
<evidence type="ECO:0000256" key="2">
    <source>
        <dbReference type="ARBA" id="ARBA00009854"/>
    </source>
</evidence>
<gene>
    <name evidence="10" type="ORF">C0184_10410</name>
</gene>
<dbReference type="NCBIfam" id="TIGR01625">
    <property type="entry name" value="YidE_YbjL_dupl"/>
    <property type="match status" value="1"/>
</dbReference>
<organism evidence="10 11">
    <name type="scientific">Chloroflexus aggregans</name>
    <dbReference type="NCBI Taxonomy" id="152260"/>
    <lineage>
        <taxon>Bacteria</taxon>
        <taxon>Bacillati</taxon>
        <taxon>Chloroflexota</taxon>
        <taxon>Chloroflexia</taxon>
        <taxon>Chloroflexales</taxon>
        <taxon>Chloroflexineae</taxon>
        <taxon>Chloroflexaceae</taxon>
        <taxon>Chloroflexus</taxon>
    </lineage>
</organism>
<dbReference type="SUPFAM" id="SSF116726">
    <property type="entry name" value="TrkA C-terminal domain-like"/>
    <property type="match status" value="2"/>
</dbReference>
<evidence type="ECO:0000256" key="5">
    <source>
        <dbReference type="ARBA" id="ARBA00022692"/>
    </source>
</evidence>
<feature type="transmembrane region" description="Helical" evidence="8">
    <location>
        <begin position="394"/>
        <end position="413"/>
    </location>
</feature>
<comment type="subcellular location">
    <subcellularLocation>
        <location evidence="1">Cell membrane</location>
        <topology evidence="1">Multi-pass membrane protein</topology>
    </subcellularLocation>
</comment>
<proteinExistence type="inferred from homology"/>
<dbReference type="GO" id="GO:0005886">
    <property type="term" value="C:plasma membrane"/>
    <property type="evidence" value="ECO:0007669"/>
    <property type="project" value="UniProtKB-SubCell"/>
</dbReference>
<dbReference type="AlphaFoldDB" id="A0A2J6X344"/>
<dbReference type="PANTHER" id="PTHR30445">
    <property type="entry name" value="K(+)_H(+) ANTIPORTER SUBUNIT KHTT"/>
    <property type="match status" value="1"/>
</dbReference>
<feature type="transmembrane region" description="Helical" evidence="8">
    <location>
        <begin position="299"/>
        <end position="316"/>
    </location>
</feature>
<evidence type="ECO:0000259" key="9">
    <source>
        <dbReference type="PROSITE" id="PS51202"/>
    </source>
</evidence>
<evidence type="ECO:0000313" key="11">
    <source>
        <dbReference type="Proteomes" id="UP000243376"/>
    </source>
</evidence>
<name>A0A2J6X344_9CHLR</name>
<dbReference type="Proteomes" id="UP000243376">
    <property type="component" value="Unassembled WGS sequence"/>
</dbReference>
<dbReference type="InterPro" id="IPR006037">
    <property type="entry name" value="RCK_C"/>
</dbReference>
<evidence type="ECO:0000256" key="8">
    <source>
        <dbReference type="SAM" id="Phobius"/>
    </source>
</evidence>
<evidence type="ECO:0000313" key="10">
    <source>
        <dbReference type="EMBL" id="PMP78997.1"/>
    </source>
</evidence>
<comment type="similarity">
    <text evidence="2">Belongs to the AAE transporter (TC 2.A.81) family.</text>
</comment>
<feature type="transmembrane region" description="Helical" evidence="8">
    <location>
        <begin position="425"/>
        <end position="446"/>
    </location>
</feature>
<feature type="domain" description="RCK C-terminal" evidence="9">
    <location>
        <begin position="94"/>
        <end position="178"/>
    </location>
</feature>
<keyword evidence="6 8" id="KW-1133">Transmembrane helix</keyword>
<keyword evidence="4" id="KW-1003">Cell membrane</keyword>
<sequence length="448" mass="47929">GGILVAAAGITLLIRWTLGLNGAQAAGLYAGSLTNTPALAAVIEQLSRISANEAQRAEPVVGYSVAYPVGVLGMILAIYLTRRLWRIDLTYEAQQLRELGAIGEHLINRTVLVTNPAIAGQTISELVKHNKWNVIFSRYQHNGNIEIATRTTTLMPGDRVNIVGAPEAVERVARTIGEIAPEQLELDRHTLDFRRIFVSNHEIVGVPLRDLNLPSTMGAVITRIRRGDAEILPHGDTVLELGDRVRVVTHRDNMERVSHFFGDSYRSLAEIDVVSLGLGMAIGMLVGLIPFPLPGGGTFSLGLAGGPLIVALILGWRGRTGPIVWSLPYSANLTLRQVGMTLFLAGVGTRSGYSFVTTLTQGNGLLLFLGGALITVPVAFATLAIGYKLLKIPFSLLIGMLAGLQTQPAVLAFANEQTGNEAPNIGYAMVYPTATIVKIILAQLLLGG</sequence>
<feature type="domain" description="RCK C-terminal" evidence="9">
    <location>
        <begin position="181"/>
        <end position="263"/>
    </location>
</feature>
<dbReference type="PANTHER" id="PTHR30445:SF3">
    <property type="entry name" value="TRANSPORT PROTEIN YIDE-RELATED"/>
    <property type="match status" value="1"/>
</dbReference>
<dbReference type="InterPro" id="IPR050144">
    <property type="entry name" value="AAE_transporter"/>
</dbReference>
<dbReference type="PROSITE" id="PS51202">
    <property type="entry name" value="RCK_C"/>
    <property type="match status" value="2"/>
</dbReference>
<feature type="non-terminal residue" evidence="10">
    <location>
        <position position="1"/>
    </location>
</feature>
<dbReference type="InterPro" id="IPR036721">
    <property type="entry name" value="RCK_C_sf"/>
</dbReference>
<feature type="transmembrane region" description="Helical" evidence="8">
    <location>
        <begin position="365"/>
        <end position="387"/>
    </location>
</feature>
<protein>
    <submittedName>
        <fullName evidence="10">Transporter</fullName>
    </submittedName>
</protein>
<evidence type="ECO:0000256" key="4">
    <source>
        <dbReference type="ARBA" id="ARBA00022475"/>
    </source>
</evidence>
<dbReference type="InterPro" id="IPR006512">
    <property type="entry name" value="YidE_YbjL"/>
</dbReference>
<accession>A0A2J6X344</accession>
<dbReference type="GO" id="GO:0008324">
    <property type="term" value="F:monoatomic cation transmembrane transporter activity"/>
    <property type="evidence" value="ECO:0007669"/>
    <property type="project" value="InterPro"/>
</dbReference>
<evidence type="ECO:0000256" key="1">
    <source>
        <dbReference type="ARBA" id="ARBA00004651"/>
    </source>
</evidence>
<dbReference type="GO" id="GO:0006813">
    <property type="term" value="P:potassium ion transport"/>
    <property type="evidence" value="ECO:0007669"/>
    <property type="project" value="InterPro"/>
</dbReference>
<dbReference type="Pfam" id="PF02080">
    <property type="entry name" value="TrkA_C"/>
    <property type="match status" value="2"/>
</dbReference>
<feature type="transmembrane region" description="Helical" evidence="8">
    <location>
        <begin position="60"/>
        <end position="80"/>
    </location>
</feature>
<feature type="transmembrane region" description="Helical" evidence="8">
    <location>
        <begin position="273"/>
        <end position="293"/>
    </location>
</feature>
<keyword evidence="3" id="KW-0813">Transport</keyword>
<evidence type="ECO:0000256" key="7">
    <source>
        <dbReference type="ARBA" id="ARBA00023136"/>
    </source>
</evidence>
<feature type="transmembrane region" description="Helical" evidence="8">
    <location>
        <begin position="323"/>
        <end position="345"/>
    </location>
</feature>
<evidence type="ECO:0000256" key="3">
    <source>
        <dbReference type="ARBA" id="ARBA00022448"/>
    </source>
</evidence>
<keyword evidence="5 8" id="KW-0812">Transmembrane</keyword>
<evidence type="ECO:0000256" key="6">
    <source>
        <dbReference type="ARBA" id="ARBA00022989"/>
    </source>
</evidence>
<keyword evidence="7 8" id="KW-0472">Membrane</keyword>
<comment type="caution">
    <text evidence="10">The sequence shown here is derived from an EMBL/GenBank/DDBJ whole genome shotgun (WGS) entry which is preliminary data.</text>
</comment>
<dbReference type="EMBL" id="PNIQ01000697">
    <property type="protein sequence ID" value="PMP78997.1"/>
    <property type="molecule type" value="Genomic_DNA"/>
</dbReference>